<keyword evidence="4" id="KW-0804">Transcription</keyword>
<comment type="similarity">
    <text evidence="1">Belongs to the LysR transcriptional regulatory family.</text>
</comment>
<evidence type="ECO:0000256" key="4">
    <source>
        <dbReference type="ARBA" id="ARBA00023163"/>
    </source>
</evidence>
<dbReference type="SUPFAM" id="SSF53850">
    <property type="entry name" value="Periplasmic binding protein-like II"/>
    <property type="match status" value="1"/>
</dbReference>
<dbReference type="OrthoDB" id="6396370at2"/>
<name>A0A1G8K154_9GAMM</name>
<dbReference type="InterPro" id="IPR036390">
    <property type="entry name" value="WH_DNA-bd_sf"/>
</dbReference>
<proteinExistence type="inferred from homology"/>
<keyword evidence="7" id="KW-1185">Reference proteome</keyword>
<dbReference type="EMBL" id="FNEM01000001">
    <property type="protein sequence ID" value="SDI37148.1"/>
    <property type="molecule type" value="Genomic_DNA"/>
</dbReference>
<dbReference type="InterPro" id="IPR036388">
    <property type="entry name" value="WH-like_DNA-bd_sf"/>
</dbReference>
<dbReference type="PANTHER" id="PTHR30118">
    <property type="entry name" value="HTH-TYPE TRANSCRIPTIONAL REGULATOR LEUO-RELATED"/>
    <property type="match status" value="1"/>
</dbReference>
<keyword evidence="3 6" id="KW-0238">DNA-binding</keyword>
<evidence type="ECO:0000256" key="3">
    <source>
        <dbReference type="ARBA" id="ARBA00023125"/>
    </source>
</evidence>
<evidence type="ECO:0000256" key="1">
    <source>
        <dbReference type="ARBA" id="ARBA00009437"/>
    </source>
</evidence>
<dbReference type="GO" id="GO:0003700">
    <property type="term" value="F:DNA-binding transcription factor activity"/>
    <property type="evidence" value="ECO:0007669"/>
    <property type="project" value="InterPro"/>
</dbReference>
<dbReference type="InterPro" id="IPR000847">
    <property type="entry name" value="LysR_HTH_N"/>
</dbReference>
<organism evidence="6 7">
    <name type="scientific">Ferrimonas sediminum</name>
    <dbReference type="NCBI Taxonomy" id="718193"/>
    <lineage>
        <taxon>Bacteria</taxon>
        <taxon>Pseudomonadati</taxon>
        <taxon>Pseudomonadota</taxon>
        <taxon>Gammaproteobacteria</taxon>
        <taxon>Alteromonadales</taxon>
        <taxon>Ferrimonadaceae</taxon>
        <taxon>Ferrimonas</taxon>
    </lineage>
</organism>
<evidence type="ECO:0000256" key="2">
    <source>
        <dbReference type="ARBA" id="ARBA00023015"/>
    </source>
</evidence>
<reference evidence="7" key="1">
    <citation type="submission" date="2016-10" db="EMBL/GenBank/DDBJ databases">
        <authorList>
            <person name="Varghese N."/>
            <person name="Submissions S."/>
        </authorList>
    </citation>
    <scope>NUCLEOTIDE SEQUENCE [LARGE SCALE GENOMIC DNA]</scope>
    <source>
        <strain evidence="7">DSM 23317</strain>
    </source>
</reference>
<dbReference type="GO" id="GO:0003677">
    <property type="term" value="F:DNA binding"/>
    <property type="evidence" value="ECO:0007669"/>
    <property type="project" value="UniProtKB-KW"/>
</dbReference>
<dbReference type="Gene3D" id="1.10.10.10">
    <property type="entry name" value="Winged helix-like DNA-binding domain superfamily/Winged helix DNA-binding domain"/>
    <property type="match status" value="1"/>
</dbReference>
<dbReference type="RefSeq" id="WP_090360551.1">
    <property type="nucleotide sequence ID" value="NZ_FNEM01000001.1"/>
</dbReference>
<keyword evidence="2" id="KW-0805">Transcription regulation</keyword>
<dbReference type="Gene3D" id="3.40.190.10">
    <property type="entry name" value="Periplasmic binding protein-like II"/>
    <property type="match status" value="2"/>
</dbReference>
<sequence>MNPCSKIDSICDLSIFNVTVFVNIYQVLNSQAVAKRMGVQPSKISRALAALRQVFNDQLFIRKQYGFEPTSLAARLYPTMEQLLQVSDSLSDQLHPDVIERRRISIAVPATMQAGLTQYLSKVCRSRGEQLDIVTTGWNGKVVEDMESHHLDLGVFYALQGCPQLGSELVARNTSAYLVGCSEHPIWQHGSVNLSELFRYPIVVTEMTEFNDTEDPLEAVARKMAQDLKVAARVSSLTELTEMIANSSNLSVVCGAHAVNFLRSVNGIRVQRIPDAVRQEVLKLSCGDAEPGFHLVQRSGRAVPPWLVESLRQFTREAAEPRD</sequence>
<dbReference type="Pfam" id="PF00126">
    <property type="entry name" value="HTH_1"/>
    <property type="match status" value="1"/>
</dbReference>
<dbReference type="InterPro" id="IPR050389">
    <property type="entry name" value="LysR-type_TF"/>
</dbReference>
<dbReference type="PROSITE" id="PS50931">
    <property type="entry name" value="HTH_LYSR"/>
    <property type="match status" value="1"/>
</dbReference>
<dbReference type="AlphaFoldDB" id="A0A1G8K154"/>
<accession>A0A1G8K154</accession>
<dbReference type="InterPro" id="IPR005119">
    <property type="entry name" value="LysR_subst-bd"/>
</dbReference>
<gene>
    <name evidence="6" type="ORF">SAMN04488540_101219</name>
</gene>
<feature type="domain" description="HTH lysR-type" evidence="5">
    <location>
        <begin position="20"/>
        <end position="70"/>
    </location>
</feature>
<protein>
    <submittedName>
        <fullName evidence="6">DNA-binding transcriptional regulator, LysR family</fullName>
    </submittedName>
</protein>
<dbReference type="Proteomes" id="UP000199527">
    <property type="component" value="Unassembled WGS sequence"/>
</dbReference>
<dbReference type="PANTHER" id="PTHR30118:SF11">
    <property type="entry name" value="HTH-TYPE TRANSCRIPTIONAL REGULATOR YIDZ"/>
    <property type="match status" value="1"/>
</dbReference>
<evidence type="ECO:0000259" key="5">
    <source>
        <dbReference type="PROSITE" id="PS50931"/>
    </source>
</evidence>
<evidence type="ECO:0000313" key="7">
    <source>
        <dbReference type="Proteomes" id="UP000199527"/>
    </source>
</evidence>
<dbReference type="Pfam" id="PF03466">
    <property type="entry name" value="LysR_substrate"/>
    <property type="match status" value="1"/>
</dbReference>
<evidence type="ECO:0000313" key="6">
    <source>
        <dbReference type="EMBL" id="SDI37148.1"/>
    </source>
</evidence>
<dbReference type="SUPFAM" id="SSF46785">
    <property type="entry name" value="Winged helix' DNA-binding domain"/>
    <property type="match status" value="1"/>
</dbReference>